<reference evidence="8 9" key="1">
    <citation type="submission" date="2018-06" db="EMBL/GenBank/DDBJ databases">
        <title>Halonotius sp. F13-13 a new haloarchaeeon isolated from a solar saltern from Isla Cristina, Huelva, Spain.</title>
        <authorList>
            <person name="Duran-Viseras A."/>
            <person name="Sanchez-Porro C."/>
            <person name="Ventosa A."/>
        </authorList>
    </citation>
    <scope>NUCLEOTIDE SEQUENCE [LARGE SCALE GENOMIC DNA]</scope>
    <source>
        <strain evidence="8 9">CECT 7525</strain>
    </source>
</reference>
<evidence type="ECO:0000256" key="2">
    <source>
        <dbReference type="ARBA" id="ARBA00022801"/>
    </source>
</evidence>
<dbReference type="PRINTS" id="PR00723">
    <property type="entry name" value="SUBTILISIN"/>
</dbReference>
<dbReference type="RefSeq" id="WP_120086526.1">
    <property type="nucleotide sequence ID" value="NZ_QMDW01000043.1"/>
</dbReference>
<feature type="domain" description="Peptidase S8/S53" evidence="7">
    <location>
        <begin position="319"/>
        <end position="427"/>
    </location>
</feature>
<dbReference type="InterPro" id="IPR036852">
    <property type="entry name" value="Peptidase_S8/S53_dom_sf"/>
</dbReference>
<organism evidence="8 9">
    <name type="scientific">Halonotius pteroides</name>
    <dbReference type="NCBI Taxonomy" id="268735"/>
    <lineage>
        <taxon>Archaea</taxon>
        <taxon>Methanobacteriati</taxon>
        <taxon>Methanobacteriota</taxon>
        <taxon>Stenosarchaea group</taxon>
        <taxon>Halobacteria</taxon>
        <taxon>Halobacteriales</taxon>
        <taxon>Haloferacaceae</taxon>
        <taxon>Halonotius</taxon>
    </lineage>
</organism>
<gene>
    <name evidence="8" type="ORF">DP106_14675</name>
</gene>
<dbReference type="InterPro" id="IPR000209">
    <property type="entry name" value="Peptidase_S8/S53_dom"/>
</dbReference>
<dbReference type="PROSITE" id="PS51892">
    <property type="entry name" value="SUBTILASE"/>
    <property type="match status" value="1"/>
</dbReference>
<dbReference type="Pfam" id="PF00082">
    <property type="entry name" value="Peptidase_S8"/>
    <property type="match status" value="1"/>
</dbReference>
<dbReference type="SUPFAM" id="SSF52743">
    <property type="entry name" value="Subtilisin-like"/>
    <property type="match status" value="1"/>
</dbReference>
<evidence type="ECO:0000256" key="6">
    <source>
        <dbReference type="SAM" id="Phobius"/>
    </source>
</evidence>
<dbReference type="GO" id="GO:0006508">
    <property type="term" value="P:proteolysis"/>
    <property type="evidence" value="ECO:0007669"/>
    <property type="project" value="UniProtKB-KW"/>
</dbReference>
<keyword evidence="3" id="KW-0720">Serine protease</keyword>
<keyword evidence="6" id="KW-0472">Membrane</keyword>
<comment type="similarity">
    <text evidence="4">Belongs to the peptidase S8 family.</text>
</comment>
<accession>A0A3A6Q1N7</accession>
<keyword evidence="6" id="KW-1133">Transmembrane helix</keyword>
<keyword evidence="1" id="KW-0645">Protease</keyword>
<comment type="caution">
    <text evidence="4">Lacks conserved residue(s) required for the propagation of feature annotation.</text>
</comment>
<name>A0A3A6Q1N7_9EURY</name>
<feature type="region of interest" description="Disordered" evidence="5">
    <location>
        <begin position="437"/>
        <end position="462"/>
    </location>
</feature>
<evidence type="ECO:0000259" key="7">
    <source>
        <dbReference type="Pfam" id="PF00082"/>
    </source>
</evidence>
<keyword evidence="6" id="KW-0812">Transmembrane</keyword>
<dbReference type="OrthoDB" id="341609at2157"/>
<dbReference type="Gene3D" id="3.40.50.200">
    <property type="entry name" value="Peptidase S8/S53 domain"/>
    <property type="match status" value="2"/>
</dbReference>
<keyword evidence="9" id="KW-1185">Reference proteome</keyword>
<feature type="transmembrane region" description="Helical" evidence="6">
    <location>
        <begin position="7"/>
        <end position="26"/>
    </location>
</feature>
<evidence type="ECO:0000256" key="4">
    <source>
        <dbReference type="PROSITE-ProRule" id="PRU01240"/>
    </source>
</evidence>
<dbReference type="Proteomes" id="UP000281564">
    <property type="component" value="Unassembled WGS sequence"/>
</dbReference>
<dbReference type="InterPro" id="IPR015500">
    <property type="entry name" value="Peptidase_S8_subtilisin-rel"/>
</dbReference>
<comment type="caution">
    <text evidence="8">The sequence shown here is derived from an EMBL/GenBank/DDBJ whole genome shotgun (WGS) entry which is preliminary data.</text>
</comment>
<evidence type="ECO:0000256" key="5">
    <source>
        <dbReference type="SAM" id="MobiDB-lite"/>
    </source>
</evidence>
<evidence type="ECO:0000256" key="3">
    <source>
        <dbReference type="ARBA" id="ARBA00022825"/>
    </source>
</evidence>
<dbReference type="AlphaFoldDB" id="A0A3A6Q1N7"/>
<dbReference type="EMBL" id="QMDW01000043">
    <property type="protein sequence ID" value="RJX47542.1"/>
    <property type="molecule type" value="Genomic_DNA"/>
</dbReference>
<evidence type="ECO:0000313" key="9">
    <source>
        <dbReference type="Proteomes" id="UP000281564"/>
    </source>
</evidence>
<protein>
    <recommendedName>
        <fullName evidence="7">Peptidase S8/S53 domain-containing protein</fullName>
    </recommendedName>
</protein>
<dbReference type="GO" id="GO:0004252">
    <property type="term" value="F:serine-type endopeptidase activity"/>
    <property type="evidence" value="ECO:0007669"/>
    <property type="project" value="InterPro"/>
</dbReference>
<sequence length="462" mass="47773">MVTRRRLETVALVVVVVAAGIGVFLVDRGPAPRTALTSGSSVVDGAPEQLRAPTAPTRVRALHDRNVTGATATVGVVAVTRVNTAHPKLAPRVTDERSFGSASQEPGGHGTAAALTLASVAPDADILVATADSTEDARQAIVWLAAQDVDVLLVPATELGAPDDGTGTLAGAATRAADRGSLVVVPTGNLARNHWQGQLHPTRRGLHTFGDGTRLSLFPPVGAGTEAGGRVQAQLRWNASAYPRDLDLELYRSDPAGISRVATSERIRTGPVRTERLDAHARPGDLFLAVRFPNRTVRRFNPLSARIEITTHRHRLANATAAGSIASPATATSALAIGAAAPDEHGVAPYSSQGPTTDRRRGVDLVATPTIWSGSREGTSAAAAYVAGVAALVSAAGDAPPPHVAATLCHTAADVPPSGPDRRTGYGRLDVTAAVNATGEAGRPTDHGRPTRIPDYPARKLC</sequence>
<proteinExistence type="inferred from homology"/>
<keyword evidence="2" id="KW-0378">Hydrolase</keyword>
<evidence type="ECO:0000313" key="8">
    <source>
        <dbReference type="EMBL" id="RJX47542.1"/>
    </source>
</evidence>
<evidence type="ECO:0000256" key="1">
    <source>
        <dbReference type="ARBA" id="ARBA00022670"/>
    </source>
</evidence>